<comment type="function">
    <text evidence="6">Catalyzes the transfer of a lysyl group from L-lysyl-tRNA(Lys) to membrane-bound phosphatidylglycerol (PG), which produces lysylphosphatidylglycerol (LPG), a major component of the bacterial membrane with a positive net charge. LPG synthesis contributes to bacterial virulence as it is involved in the resistance mechanism against cationic antimicrobial peptides (CAMP) produces by the host's immune system (defensins, cathelicidins) and by the competing microorganisms.</text>
</comment>
<dbReference type="GO" id="GO:0005886">
    <property type="term" value="C:plasma membrane"/>
    <property type="evidence" value="ECO:0007669"/>
    <property type="project" value="UniProtKB-SubCell"/>
</dbReference>
<dbReference type="Pfam" id="PF03706">
    <property type="entry name" value="LPG_synthase_TM"/>
    <property type="match status" value="1"/>
</dbReference>
<proteinExistence type="inferred from homology"/>
<dbReference type="EMBL" id="LLKB01000006">
    <property type="protein sequence ID" value="KQC84357.1"/>
    <property type="molecule type" value="Genomic_DNA"/>
</dbReference>
<comment type="catalytic activity">
    <reaction evidence="6">
        <text>L-lysyl-tRNA(Lys) + a 1,2-diacyl-sn-glycero-3-phospho-(1'-sn-glycerol) = a 1,2-diacyl-sn-glycero-3-phospho-1'-(3'-O-L-lysyl)-sn-glycerol + tRNA(Lys)</text>
        <dbReference type="Rhea" id="RHEA:10668"/>
        <dbReference type="Rhea" id="RHEA-COMP:9696"/>
        <dbReference type="Rhea" id="RHEA-COMP:9697"/>
        <dbReference type="ChEBI" id="CHEBI:64716"/>
        <dbReference type="ChEBI" id="CHEBI:75792"/>
        <dbReference type="ChEBI" id="CHEBI:78442"/>
        <dbReference type="ChEBI" id="CHEBI:78529"/>
        <dbReference type="EC" id="2.3.2.3"/>
    </reaction>
</comment>
<organism evidence="7 8">
    <name type="scientific">Butyribacter intestini</name>
    <dbReference type="NCBI Taxonomy" id="1703332"/>
    <lineage>
        <taxon>Bacteria</taxon>
        <taxon>Bacillati</taxon>
        <taxon>Bacillota</taxon>
        <taxon>Clostridia</taxon>
        <taxon>Lachnospirales</taxon>
        <taxon>Lachnospiraceae</taxon>
        <taxon>Butyribacter</taxon>
    </lineage>
</organism>
<keyword evidence="4 6" id="KW-1133">Transmembrane helix</keyword>
<evidence type="ECO:0000256" key="6">
    <source>
        <dbReference type="RuleBase" id="RU363042"/>
    </source>
</evidence>
<keyword evidence="6" id="KW-0046">Antibiotic resistance</keyword>
<evidence type="ECO:0000256" key="2">
    <source>
        <dbReference type="ARBA" id="ARBA00022475"/>
    </source>
</evidence>
<dbReference type="GO" id="GO:0046677">
    <property type="term" value="P:response to antibiotic"/>
    <property type="evidence" value="ECO:0007669"/>
    <property type="project" value="UniProtKB-KW"/>
</dbReference>
<evidence type="ECO:0000256" key="1">
    <source>
        <dbReference type="ARBA" id="ARBA00004651"/>
    </source>
</evidence>
<feature type="transmembrane region" description="Helical" evidence="6">
    <location>
        <begin position="122"/>
        <end position="143"/>
    </location>
</feature>
<keyword evidence="5 6" id="KW-0472">Membrane</keyword>
<comment type="caution">
    <text evidence="7">The sequence shown here is derived from an EMBL/GenBank/DDBJ whole genome shotgun (WGS) entry which is preliminary data.</text>
</comment>
<reference evidence="7 8" key="1">
    <citation type="submission" date="2015-10" db="EMBL/GenBank/DDBJ databases">
        <title>Butyribacter intestini gen. nov., sp. nov., a butyric acid-producing bacterium of the family Lachnospiraceae isolated from the human faeces.</title>
        <authorList>
            <person name="Zou Y."/>
            <person name="Xue W."/>
            <person name="Luo G."/>
            <person name="Lv M."/>
        </authorList>
    </citation>
    <scope>NUCLEOTIDE SEQUENCE [LARGE SCALE GENOMIC DNA]</scope>
    <source>
        <strain evidence="7 8">TF01-11</strain>
    </source>
</reference>
<evidence type="ECO:0000313" key="8">
    <source>
        <dbReference type="Proteomes" id="UP000050833"/>
    </source>
</evidence>
<dbReference type="GO" id="GO:0050071">
    <property type="term" value="F:phosphatidylglycerol lysyltransferase activity"/>
    <property type="evidence" value="ECO:0007669"/>
    <property type="project" value="UniProtKB-EC"/>
</dbReference>
<keyword evidence="6" id="KW-0443">Lipid metabolism</keyword>
<protein>
    <recommendedName>
        <fullName evidence="6">Phosphatidylglycerol lysyltransferase</fullName>
        <ecNumber evidence="6">2.3.2.3</ecNumber>
    </recommendedName>
    <alternativeName>
        <fullName evidence="6">Lysylphosphatidylglycerol synthase</fullName>
    </alternativeName>
</protein>
<evidence type="ECO:0000256" key="4">
    <source>
        <dbReference type="ARBA" id="ARBA00022989"/>
    </source>
</evidence>
<keyword evidence="8" id="KW-1185">Reference proteome</keyword>
<dbReference type="AlphaFoldDB" id="A0AAW3JPJ8"/>
<dbReference type="GO" id="GO:0006629">
    <property type="term" value="P:lipid metabolic process"/>
    <property type="evidence" value="ECO:0007669"/>
    <property type="project" value="UniProtKB-KW"/>
</dbReference>
<keyword evidence="6" id="KW-0808">Transferase</keyword>
<accession>A0AAW3JPJ8</accession>
<comment type="subcellular location">
    <subcellularLocation>
        <location evidence="1 6">Cell membrane</location>
        <topology evidence="1 6">Multi-pass membrane protein</topology>
    </subcellularLocation>
</comment>
<name>A0AAW3JPJ8_9FIRM</name>
<keyword evidence="2" id="KW-1003">Cell membrane</keyword>
<feature type="transmembrane region" description="Helical" evidence="6">
    <location>
        <begin position="318"/>
        <end position="337"/>
    </location>
</feature>
<evidence type="ECO:0000256" key="5">
    <source>
        <dbReference type="ARBA" id="ARBA00023136"/>
    </source>
</evidence>
<sequence>MGKNKKYYLNVIFMAVLLAAVFYVLLKDQDLNDILNAMRGAKKFDMILSMFAALVYVIMEGVSMQIILHSLDFKKQGLKCVKYSFIGFFFNAITPSASGGQPMQVYYMHEEGINAGASSVTLLFWTIIYKVVLVVFELYVFLFHFDFAVKYIGGYMWLFIIGMAVNVVSIVLYTIIVFSETGAKKLAYMGTWFLHKLKIVRHKEKAEKKLDALLDSYKEGAVYMRTHVKVAIIVFLTTCVQRISYFAVTWFVYRALGGSGFSALEIIMLQSFVSVCIDILPFPGGVGANEGFFVALFAPVMGHSIAVSAMLLSRGSSFYVLVIVSAAVSMFAQFQNVRRSKCQNTR</sequence>
<evidence type="ECO:0000313" key="7">
    <source>
        <dbReference type="EMBL" id="KQC84357.1"/>
    </source>
</evidence>
<dbReference type="RefSeq" id="WP_055945957.1">
    <property type="nucleotide sequence ID" value="NZ_JAQDCV010000003.1"/>
</dbReference>
<feature type="transmembrane region" description="Helical" evidence="6">
    <location>
        <begin position="292"/>
        <end position="312"/>
    </location>
</feature>
<feature type="transmembrane region" description="Helical" evidence="6">
    <location>
        <begin position="155"/>
        <end position="179"/>
    </location>
</feature>
<dbReference type="PANTHER" id="PTHR37693:SF1">
    <property type="entry name" value="INTEGRAL MEMBRANE PROTEIN"/>
    <property type="match status" value="1"/>
</dbReference>
<keyword evidence="3 6" id="KW-0812">Transmembrane</keyword>
<gene>
    <name evidence="6" type="primary">mprF</name>
    <name evidence="7" type="ORF">APZ18_13715</name>
</gene>
<feature type="transmembrane region" description="Helical" evidence="6">
    <location>
        <begin position="259"/>
        <end position="280"/>
    </location>
</feature>
<feature type="transmembrane region" description="Helical" evidence="6">
    <location>
        <begin position="7"/>
        <end position="26"/>
    </location>
</feature>
<dbReference type="EC" id="2.3.2.3" evidence="6"/>
<dbReference type="InterPro" id="IPR022791">
    <property type="entry name" value="L-PG_synthase/AglD"/>
</dbReference>
<dbReference type="PANTHER" id="PTHR37693">
    <property type="entry name" value="PHOSPHATIDYLGLYCEROL LYSYLTRANSFERASE"/>
    <property type="match status" value="1"/>
</dbReference>
<dbReference type="NCBIfam" id="TIGR00374">
    <property type="entry name" value="flippase-like domain"/>
    <property type="match status" value="1"/>
</dbReference>
<feature type="transmembrane region" description="Helical" evidence="6">
    <location>
        <begin position="46"/>
        <end position="68"/>
    </location>
</feature>
<dbReference type="Proteomes" id="UP000050833">
    <property type="component" value="Unassembled WGS sequence"/>
</dbReference>
<evidence type="ECO:0000256" key="3">
    <source>
        <dbReference type="ARBA" id="ARBA00022692"/>
    </source>
</evidence>
<comment type="similarity">
    <text evidence="6">Belongs to the LPG synthase family.</text>
</comment>
<feature type="transmembrane region" description="Helical" evidence="6">
    <location>
        <begin position="230"/>
        <end position="253"/>
    </location>
</feature>